<dbReference type="Pfam" id="PF00659">
    <property type="entry name" value="POLO_box"/>
    <property type="match status" value="2"/>
</dbReference>
<proteinExistence type="predicted"/>
<keyword evidence="1" id="KW-0723">Serine/threonine-protein kinase</keyword>
<sequence>MCLPQFHVPMTIIYTHDDGTRDVFLRQEELGHGGFAVVYRVTHETTNKSYAMKVISKDKYEGPRGKKKLEKLKNEIVIQKSLDHPNIVRSYYAFSDAFNYYIVLEYCPGGTVRDFVKNSEKGYLSEPETRKILRDVVRGVVYLHDNRILHRDLKLENYMVGADGKIKIADFGLSVVLKNDDDKRFTICGTPNYLSPELLSKVNKGHSYELDIWTIGVSAFAMLTGRPPFDGGRKILTYENIKHCDYRFPPNIQISETAKDFIRIILRANPQKRPTAIDLANHPFLMAYDPKPVPPFEPLNEVKDDVHSPASYKSPLYNDQNFNANANFQIESHAMRVPLHGLPITPKDNFINNNYKAKNVNSPLFPRINDCETRSTKSHHRHIDLHHQNVHQSHNNNKVNDFNLGLLNVKKDFNIPKQFVSRFCFHGDDLGYLLADGTVGACFQDRSRVVMEPRETFVQFYRNYDSLPEVINLRDYIEKQRERLNENDRLHRKIALIQRFARSLKKTKSLYELPNDEYDSIIPLLHVKYFLNKNNEILFRLSDKNLQVNFSDHMKLIIFWSTKQMCLVRSIRERCELQDLNEIVNMNPHSDELKRFMTAKEMLSELCRK</sequence>
<keyword evidence="4" id="KW-0418">Kinase</keyword>
<keyword evidence="2" id="KW-0808">Transferase</keyword>
<feature type="binding site" evidence="6">
    <location>
        <position position="53"/>
    </location>
    <ligand>
        <name>ATP</name>
        <dbReference type="ChEBI" id="CHEBI:30616"/>
    </ligand>
</feature>
<dbReference type="PANTHER" id="PTHR24345:SF0">
    <property type="entry name" value="CELL CYCLE SERINE_THREONINE-PROTEIN KINASE CDC5_MSD2"/>
    <property type="match status" value="1"/>
</dbReference>
<organism evidence="8 9">
    <name type="scientific">Tritrichomonas musculus</name>
    <dbReference type="NCBI Taxonomy" id="1915356"/>
    <lineage>
        <taxon>Eukaryota</taxon>
        <taxon>Metamonada</taxon>
        <taxon>Parabasalia</taxon>
        <taxon>Tritrichomonadida</taxon>
        <taxon>Tritrichomonadidae</taxon>
        <taxon>Tritrichomonas</taxon>
    </lineage>
</organism>
<comment type="caution">
    <text evidence="8">The sequence shown here is derived from an EMBL/GenBank/DDBJ whole genome shotgun (WGS) entry which is preliminary data.</text>
</comment>
<dbReference type="PROSITE" id="PS00107">
    <property type="entry name" value="PROTEIN_KINASE_ATP"/>
    <property type="match status" value="1"/>
</dbReference>
<dbReference type="Gene3D" id="1.10.510.10">
    <property type="entry name" value="Transferase(Phosphotransferase) domain 1"/>
    <property type="match status" value="1"/>
</dbReference>
<dbReference type="Pfam" id="PF00069">
    <property type="entry name" value="Pkinase"/>
    <property type="match status" value="1"/>
</dbReference>
<evidence type="ECO:0000313" key="8">
    <source>
        <dbReference type="EMBL" id="KAK8883135.1"/>
    </source>
</evidence>
<keyword evidence="3 6" id="KW-0547">Nucleotide-binding</keyword>
<dbReference type="InterPro" id="IPR017441">
    <property type="entry name" value="Protein_kinase_ATP_BS"/>
</dbReference>
<name>A0ABR2JWC4_9EUKA</name>
<dbReference type="PROSITE" id="PS50011">
    <property type="entry name" value="PROTEIN_KINASE_DOM"/>
    <property type="match status" value="1"/>
</dbReference>
<dbReference type="Gene3D" id="3.30.1120.30">
    <property type="entry name" value="POLO box domain"/>
    <property type="match status" value="2"/>
</dbReference>
<feature type="domain" description="Protein kinase" evidence="7">
    <location>
        <begin position="24"/>
        <end position="285"/>
    </location>
</feature>
<dbReference type="PROSITE" id="PS00108">
    <property type="entry name" value="PROTEIN_KINASE_ST"/>
    <property type="match status" value="1"/>
</dbReference>
<evidence type="ECO:0000256" key="1">
    <source>
        <dbReference type="ARBA" id="ARBA00022527"/>
    </source>
</evidence>
<dbReference type="InterPro" id="IPR000959">
    <property type="entry name" value="POLO_box_dom"/>
</dbReference>
<gene>
    <name evidence="8" type="ORF">M9Y10_045783</name>
</gene>
<dbReference type="InterPro" id="IPR033695">
    <property type="entry name" value="POLO_box_2"/>
</dbReference>
<dbReference type="CDD" id="cd13117">
    <property type="entry name" value="POLO_box_2"/>
    <property type="match status" value="1"/>
</dbReference>
<dbReference type="InterPro" id="IPR036947">
    <property type="entry name" value="POLO_box_dom_sf"/>
</dbReference>
<evidence type="ECO:0000259" key="7">
    <source>
        <dbReference type="PROSITE" id="PS50011"/>
    </source>
</evidence>
<dbReference type="InterPro" id="IPR000719">
    <property type="entry name" value="Prot_kinase_dom"/>
</dbReference>
<dbReference type="PANTHER" id="PTHR24345">
    <property type="entry name" value="SERINE/THREONINE-PROTEIN KINASE PLK"/>
    <property type="match status" value="1"/>
</dbReference>
<evidence type="ECO:0000256" key="4">
    <source>
        <dbReference type="ARBA" id="ARBA00022777"/>
    </source>
</evidence>
<keyword evidence="9" id="KW-1185">Reference proteome</keyword>
<dbReference type="InterPro" id="IPR008271">
    <property type="entry name" value="Ser/Thr_kinase_AS"/>
</dbReference>
<protein>
    <recommendedName>
        <fullName evidence="7">Protein kinase domain-containing protein</fullName>
    </recommendedName>
</protein>
<reference evidence="8 9" key="1">
    <citation type="submission" date="2024-04" db="EMBL/GenBank/DDBJ databases">
        <title>Tritrichomonas musculus Genome.</title>
        <authorList>
            <person name="Alves-Ferreira E."/>
            <person name="Grigg M."/>
            <person name="Lorenzi H."/>
            <person name="Galac M."/>
        </authorList>
    </citation>
    <scope>NUCLEOTIDE SEQUENCE [LARGE SCALE GENOMIC DNA]</scope>
    <source>
        <strain evidence="8 9">EAF2021</strain>
    </source>
</reference>
<dbReference type="Proteomes" id="UP001470230">
    <property type="component" value="Unassembled WGS sequence"/>
</dbReference>
<keyword evidence="5 6" id="KW-0067">ATP-binding</keyword>
<dbReference type="SUPFAM" id="SSF82615">
    <property type="entry name" value="Polo-box domain"/>
    <property type="match status" value="2"/>
</dbReference>
<dbReference type="SUPFAM" id="SSF56112">
    <property type="entry name" value="Protein kinase-like (PK-like)"/>
    <property type="match status" value="1"/>
</dbReference>
<dbReference type="EMBL" id="JAPFFF010000009">
    <property type="protein sequence ID" value="KAK8883135.1"/>
    <property type="molecule type" value="Genomic_DNA"/>
</dbReference>
<evidence type="ECO:0000256" key="2">
    <source>
        <dbReference type="ARBA" id="ARBA00022679"/>
    </source>
</evidence>
<accession>A0ABR2JWC4</accession>
<evidence type="ECO:0000313" key="9">
    <source>
        <dbReference type="Proteomes" id="UP001470230"/>
    </source>
</evidence>
<dbReference type="SMART" id="SM00220">
    <property type="entry name" value="S_TKc"/>
    <property type="match status" value="1"/>
</dbReference>
<evidence type="ECO:0000256" key="3">
    <source>
        <dbReference type="ARBA" id="ARBA00022741"/>
    </source>
</evidence>
<evidence type="ECO:0000256" key="5">
    <source>
        <dbReference type="ARBA" id="ARBA00022840"/>
    </source>
</evidence>
<dbReference type="InterPro" id="IPR011009">
    <property type="entry name" value="Kinase-like_dom_sf"/>
</dbReference>
<evidence type="ECO:0000256" key="6">
    <source>
        <dbReference type="PROSITE-ProRule" id="PRU10141"/>
    </source>
</evidence>